<proteinExistence type="predicted"/>
<sequence length="195" mass="21703">MDLPSSNDVKPPPPQPQMIRIKMMGEGIVETERKLPLSENVITQEAVKSVFLLSSTSVVALRYGDNEEANWCNLDSTGSFLLPDGWPTMEFFLDSLSPPPPPPQPQTIRIKLMEDELVAVEHKVSLSGNVIPQKAVKNMFSLPPTSIVRLRYGDNEEANWCNFDSTGSFLLPDGWPTMEFFVDSRLPPPPTTTTT</sequence>
<evidence type="ECO:0000313" key="1">
    <source>
        <dbReference type="Proteomes" id="UP000887575"/>
    </source>
</evidence>
<dbReference type="Proteomes" id="UP000887575">
    <property type="component" value="Unassembled WGS sequence"/>
</dbReference>
<organism evidence="1 2">
    <name type="scientific">Mesorhabditis belari</name>
    <dbReference type="NCBI Taxonomy" id="2138241"/>
    <lineage>
        <taxon>Eukaryota</taxon>
        <taxon>Metazoa</taxon>
        <taxon>Ecdysozoa</taxon>
        <taxon>Nematoda</taxon>
        <taxon>Chromadorea</taxon>
        <taxon>Rhabditida</taxon>
        <taxon>Rhabditina</taxon>
        <taxon>Rhabditomorpha</taxon>
        <taxon>Rhabditoidea</taxon>
        <taxon>Rhabditidae</taxon>
        <taxon>Mesorhabditinae</taxon>
        <taxon>Mesorhabditis</taxon>
    </lineage>
</organism>
<reference evidence="2" key="1">
    <citation type="submission" date="2024-02" db="UniProtKB">
        <authorList>
            <consortium name="WormBaseParasite"/>
        </authorList>
    </citation>
    <scope>IDENTIFICATION</scope>
</reference>
<accession>A0AAF3EX63</accession>
<dbReference type="WBParaSite" id="MBELARI_LOCUS1880">
    <property type="protein sequence ID" value="MBELARI_LOCUS1880"/>
    <property type="gene ID" value="MBELARI_LOCUS1880"/>
</dbReference>
<evidence type="ECO:0000313" key="2">
    <source>
        <dbReference type="WBParaSite" id="MBELARI_LOCUS1880"/>
    </source>
</evidence>
<dbReference type="AlphaFoldDB" id="A0AAF3EX63"/>
<keyword evidence="1" id="KW-1185">Reference proteome</keyword>
<name>A0AAF3EX63_9BILA</name>
<protein>
    <submittedName>
        <fullName evidence="2">Uncharacterized protein</fullName>
    </submittedName>
</protein>